<reference evidence="2 3" key="1">
    <citation type="submission" date="2018-11" db="EMBL/GenBank/DDBJ databases">
        <authorList>
            <consortium name="Pathogen Informatics"/>
        </authorList>
    </citation>
    <scope>NUCLEOTIDE SEQUENCE [LARGE SCALE GENOMIC DNA]</scope>
</reference>
<evidence type="ECO:0000313" key="2">
    <source>
        <dbReference type="EMBL" id="VDM81630.1"/>
    </source>
</evidence>
<proteinExistence type="predicted"/>
<dbReference type="Proteomes" id="UP000270094">
    <property type="component" value="Unassembled WGS sequence"/>
</dbReference>
<keyword evidence="3" id="KW-1185">Reference proteome</keyword>
<gene>
    <name evidence="2" type="ORF">SVUK_LOCUS16628</name>
</gene>
<feature type="coiled-coil region" evidence="1">
    <location>
        <begin position="318"/>
        <end position="374"/>
    </location>
</feature>
<name>A0A3P7J848_STRVU</name>
<dbReference type="EMBL" id="UYYB01113842">
    <property type="protein sequence ID" value="VDM81630.1"/>
    <property type="molecule type" value="Genomic_DNA"/>
</dbReference>
<accession>A0A3P7J848</accession>
<keyword evidence="1" id="KW-0175">Coiled coil</keyword>
<evidence type="ECO:0000313" key="3">
    <source>
        <dbReference type="Proteomes" id="UP000270094"/>
    </source>
</evidence>
<protein>
    <submittedName>
        <fullName evidence="2">Uncharacterized protein</fullName>
    </submittedName>
</protein>
<evidence type="ECO:0000256" key="1">
    <source>
        <dbReference type="SAM" id="Coils"/>
    </source>
</evidence>
<feature type="coiled-coil region" evidence="1">
    <location>
        <begin position="110"/>
        <end position="137"/>
    </location>
</feature>
<organism evidence="2 3">
    <name type="scientific">Strongylus vulgaris</name>
    <name type="common">Blood worm</name>
    <dbReference type="NCBI Taxonomy" id="40348"/>
    <lineage>
        <taxon>Eukaryota</taxon>
        <taxon>Metazoa</taxon>
        <taxon>Ecdysozoa</taxon>
        <taxon>Nematoda</taxon>
        <taxon>Chromadorea</taxon>
        <taxon>Rhabditida</taxon>
        <taxon>Rhabditina</taxon>
        <taxon>Rhabditomorpha</taxon>
        <taxon>Strongyloidea</taxon>
        <taxon>Strongylidae</taxon>
        <taxon>Strongylus</taxon>
    </lineage>
</organism>
<sequence>MHKAIAYMEERMQVYQNTLMAHDLVVSDENSSDWRKGFVDPRYNVMMSKRVQTSLTAEALSRHEDEFASTKRKLTELHSEVASNRSDLTERFAEIERILLTKTQLVDTLSKQLEDTRRDQRQEIDSHQEERESYKKYALKRRAILKSGSLPSANNWKMLWKAHYRRRCRSIKNSLNIGRAEISHHLKEKEDMKMKSKLERADLERRLTSSIDHVAMLNSQINKSRRDVECEARPRHVSKYVACRPNSRSKSTTIAKGDLFDESEERLKLCQGELATTRRQVHVLQQKLISTMQEKADKRVQVRRRIACVVDRDPEPQQKADHEKLEALETRNAELREQEMNRYESEKTWLKSRIRNLETDNEELQRTIDAQAEGTSTSAKTVSM</sequence>
<dbReference type="OrthoDB" id="5847216at2759"/>
<dbReference type="AlphaFoldDB" id="A0A3P7J848"/>
<feature type="non-terminal residue" evidence="2">
    <location>
        <position position="384"/>
    </location>
</feature>